<evidence type="ECO:0000256" key="1">
    <source>
        <dbReference type="SAM" id="MobiDB-lite"/>
    </source>
</evidence>
<proteinExistence type="predicted"/>
<dbReference type="AlphaFoldDB" id="A0A8S0SGH7"/>
<reference evidence="2 3" key="1">
    <citation type="submission" date="2019-12" db="EMBL/GenBank/DDBJ databases">
        <authorList>
            <person name="Alioto T."/>
            <person name="Alioto T."/>
            <person name="Gomez Garrido J."/>
        </authorList>
    </citation>
    <scope>NUCLEOTIDE SEQUENCE [LARGE SCALE GENOMIC DNA]</scope>
</reference>
<sequence length="150" mass="16707">MVNRYVKGNKSKRSEKEKASLDRLTSPQNSVKDALVATEMDMSLNEFSNSFVSQDSVDTSKEDQPRITKGGESFFPNNEEFDYPMPENCAAGNTGDFVNGRELHQKDLDLLSSRGLPNTRNRSYVVKISGKVMDEHTGEKLDGLGKRAPT</sequence>
<dbReference type="Gramene" id="OE9A058408T1">
    <property type="protein sequence ID" value="OE9A058408C1"/>
    <property type="gene ID" value="OE9A058408"/>
</dbReference>
<accession>A0A8S0SGH7</accession>
<feature type="region of interest" description="Disordered" evidence="1">
    <location>
        <begin position="1"/>
        <end position="31"/>
    </location>
</feature>
<gene>
    <name evidence="2" type="ORF">OLEA9_A058408</name>
</gene>
<organism evidence="2 3">
    <name type="scientific">Olea europaea subsp. europaea</name>
    <dbReference type="NCBI Taxonomy" id="158383"/>
    <lineage>
        <taxon>Eukaryota</taxon>
        <taxon>Viridiplantae</taxon>
        <taxon>Streptophyta</taxon>
        <taxon>Embryophyta</taxon>
        <taxon>Tracheophyta</taxon>
        <taxon>Spermatophyta</taxon>
        <taxon>Magnoliopsida</taxon>
        <taxon>eudicotyledons</taxon>
        <taxon>Gunneridae</taxon>
        <taxon>Pentapetalae</taxon>
        <taxon>asterids</taxon>
        <taxon>lamiids</taxon>
        <taxon>Lamiales</taxon>
        <taxon>Oleaceae</taxon>
        <taxon>Oleeae</taxon>
        <taxon>Olea</taxon>
    </lineage>
</organism>
<keyword evidence="3" id="KW-1185">Reference proteome</keyword>
<dbReference type="Proteomes" id="UP000594638">
    <property type="component" value="Unassembled WGS sequence"/>
</dbReference>
<comment type="caution">
    <text evidence="2">The sequence shown here is derived from an EMBL/GenBank/DDBJ whole genome shotgun (WGS) entry which is preliminary data.</text>
</comment>
<dbReference type="OrthoDB" id="2020426at2759"/>
<evidence type="ECO:0000313" key="2">
    <source>
        <dbReference type="EMBL" id="CAA2990653.1"/>
    </source>
</evidence>
<feature type="compositionally biased region" description="Basic and acidic residues" evidence="1">
    <location>
        <begin position="12"/>
        <end position="21"/>
    </location>
</feature>
<evidence type="ECO:0000313" key="3">
    <source>
        <dbReference type="Proteomes" id="UP000594638"/>
    </source>
</evidence>
<name>A0A8S0SGH7_OLEEU</name>
<protein>
    <submittedName>
        <fullName evidence="2">Uncharacterized protein</fullName>
    </submittedName>
</protein>
<dbReference type="EMBL" id="CACTIH010004350">
    <property type="protein sequence ID" value="CAA2990653.1"/>
    <property type="molecule type" value="Genomic_DNA"/>
</dbReference>
<feature type="region of interest" description="Disordered" evidence="1">
    <location>
        <begin position="53"/>
        <end position="81"/>
    </location>
</feature>